<proteinExistence type="predicted"/>
<protein>
    <submittedName>
        <fullName evidence="1">Uncharacterized protein</fullName>
    </submittedName>
</protein>
<reference evidence="1 2" key="1">
    <citation type="journal article" date="2015" name="Stand. Genomic Sci.">
        <title>Genomic Encyclopedia of Bacterial and Archaeal Type Strains, Phase III: the genomes of soil and plant-associated and newly described type strains.</title>
        <authorList>
            <person name="Whitman W.B."/>
            <person name="Woyke T."/>
            <person name="Klenk H.P."/>
            <person name="Zhou Y."/>
            <person name="Lilburn T.G."/>
            <person name="Beck B.J."/>
            <person name="De Vos P."/>
            <person name="Vandamme P."/>
            <person name="Eisen J.A."/>
            <person name="Garrity G."/>
            <person name="Hugenholtz P."/>
            <person name="Kyrpides N.C."/>
        </authorList>
    </citation>
    <scope>NUCLEOTIDE SEQUENCE [LARGE SCALE GENOMIC DNA]</scope>
    <source>
        <strain evidence="1 2">CGMCC 1.2546</strain>
    </source>
</reference>
<keyword evidence="2" id="KW-1185">Reference proteome</keyword>
<accession>A0A562NBH1</accession>
<sequence length="71" mass="7931">MVWAPSTAQILHMARPFTALLRPGLVNFWLDDDGSLEFGLVEPSGMVATDVTDIIRQYGAMRSAPVKQWRV</sequence>
<dbReference type="AlphaFoldDB" id="A0A562NBH1"/>
<organism evidence="1 2">
    <name type="scientific">Mesorhizobium tianshanense</name>
    <dbReference type="NCBI Taxonomy" id="39844"/>
    <lineage>
        <taxon>Bacteria</taxon>
        <taxon>Pseudomonadati</taxon>
        <taxon>Pseudomonadota</taxon>
        <taxon>Alphaproteobacteria</taxon>
        <taxon>Hyphomicrobiales</taxon>
        <taxon>Phyllobacteriaceae</taxon>
        <taxon>Mesorhizobium</taxon>
    </lineage>
</organism>
<comment type="caution">
    <text evidence="1">The sequence shown here is derived from an EMBL/GenBank/DDBJ whole genome shotgun (WGS) entry which is preliminary data.</text>
</comment>
<gene>
    <name evidence="1" type="ORF">IQ26_05124</name>
</gene>
<evidence type="ECO:0000313" key="1">
    <source>
        <dbReference type="EMBL" id="TWI29542.1"/>
    </source>
</evidence>
<dbReference type="EMBL" id="VLKT01000036">
    <property type="protein sequence ID" value="TWI29542.1"/>
    <property type="molecule type" value="Genomic_DNA"/>
</dbReference>
<evidence type="ECO:0000313" key="2">
    <source>
        <dbReference type="Proteomes" id="UP000317122"/>
    </source>
</evidence>
<name>A0A562NBH1_9HYPH</name>
<dbReference type="Proteomes" id="UP000317122">
    <property type="component" value="Unassembled WGS sequence"/>
</dbReference>